<name>A0A222E136_9RHOB</name>
<dbReference type="KEGG" id="aht:ANTHELSMS3_01185"/>
<organism evidence="2 3">
    <name type="scientific">Antarctobacter heliothermus</name>
    <dbReference type="NCBI Taxonomy" id="74033"/>
    <lineage>
        <taxon>Bacteria</taxon>
        <taxon>Pseudomonadati</taxon>
        <taxon>Pseudomonadota</taxon>
        <taxon>Alphaproteobacteria</taxon>
        <taxon>Rhodobacterales</taxon>
        <taxon>Roseobacteraceae</taxon>
        <taxon>Antarctobacter</taxon>
    </lineage>
</organism>
<dbReference type="AlphaFoldDB" id="A0A222E136"/>
<keyword evidence="1" id="KW-0732">Signal</keyword>
<feature type="chain" id="PRO_5012827017" evidence="1">
    <location>
        <begin position="20"/>
        <end position="128"/>
    </location>
</feature>
<accession>A0A222E136</accession>
<dbReference type="EMBL" id="CP022540">
    <property type="protein sequence ID" value="ASP19900.1"/>
    <property type="molecule type" value="Genomic_DNA"/>
</dbReference>
<keyword evidence="3" id="KW-1185">Reference proteome</keyword>
<protein>
    <submittedName>
        <fullName evidence="2">Uncharacterized protein</fullName>
    </submittedName>
</protein>
<evidence type="ECO:0000313" key="2">
    <source>
        <dbReference type="EMBL" id="ASP19900.1"/>
    </source>
</evidence>
<feature type="signal peptide" evidence="1">
    <location>
        <begin position="1"/>
        <end position="19"/>
    </location>
</feature>
<evidence type="ECO:0000256" key="1">
    <source>
        <dbReference type="SAM" id="SignalP"/>
    </source>
</evidence>
<reference evidence="2 3" key="1">
    <citation type="submission" date="2017-07" db="EMBL/GenBank/DDBJ databases">
        <title>Genome Sequence of Antarctobacter heliothermus Strain SMS3 Isolated from a culture of the Diatom Skeletonema marinoi.</title>
        <authorList>
            <person name="Topel M."/>
            <person name="Pinder M.I.M."/>
            <person name="Johansson O.N."/>
            <person name="Kourtchenko O."/>
            <person name="Godhe A."/>
            <person name="Clarke A.K."/>
        </authorList>
    </citation>
    <scope>NUCLEOTIDE SEQUENCE [LARGE SCALE GENOMIC DNA]</scope>
    <source>
        <strain evidence="2 3">SMS3</strain>
    </source>
</reference>
<proteinExistence type="predicted"/>
<evidence type="ECO:0000313" key="3">
    <source>
        <dbReference type="Proteomes" id="UP000203589"/>
    </source>
</evidence>
<sequence>MRRLLLSACLLASPLAAQTVQILPGYSDFRLPATQVVDQPMTLMMNWLLSFPESAEGRPQIDLLAKVEEGRLAIVFTDSGGGDDSVKAIQRRMEFLQTEDWRWRLVAYGFRQQCWRGESDDWTDRPCP</sequence>
<dbReference type="Proteomes" id="UP000203589">
    <property type="component" value="Chromosome"/>
</dbReference>
<gene>
    <name evidence="2" type="ORF">ANTHELSMS3_01185</name>
</gene>